<reference evidence="2" key="1">
    <citation type="submission" date="2020-06" db="EMBL/GenBank/DDBJ databases">
        <authorList>
            <consortium name="Plant Systems Biology data submission"/>
        </authorList>
    </citation>
    <scope>NUCLEOTIDE SEQUENCE</scope>
    <source>
        <strain evidence="2">D6</strain>
    </source>
</reference>
<keyword evidence="3" id="KW-1185">Reference proteome</keyword>
<organism evidence="2 3">
    <name type="scientific">Seminavis robusta</name>
    <dbReference type="NCBI Taxonomy" id="568900"/>
    <lineage>
        <taxon>Eukaryota</taxon>
        <taxon>Sar</taxon>
        <taxon>Stramenopiles</taxon>
        <taxon>Ochrophyta</taxon>
        <taxon>Bacillariophyta</taxon>
        <taxon>Bacillariophyceae</taxon>
        <taxon>Bacillariophycidae</taxon>
        <taxon>Naviculales</taxon>
        <taxon>Naviculaceae</taxon>
        <taxon>Seminavis</taxon>
    </lineage>
</organism>
<evidence type="ECO:0000259" key="1">
    <source>
        <dbReference type="PROSITE" id="PS50263"/>
    </source>
</evidence>
<gene>
    <name evidence="2" type="ORF">SEMRO_74_G040750.1</name>
</gene>
<dbReference type="AlphaFoldDB" id="A0A9N8DBX8"/>
<dbReference type="InterPro" id="IPR036526">
    <property type="entry name" value="C-N_Hydrolase_sf"/>
</dbReference>
<dbReference type="OrthoDB" id="43633at2759"/>
<accession>A0A9N8DBX8</accession>
<dbReference type="EMBL" id="CAICTM010000073">
    <property type="protein sequence ID" value="CAB9500032.1"/>
    <property type="molecule type" value="Genomic_DNA"/>
</dbReference>
<feature type="domain" description="CN hydrolase" evidence="1">
    <location>
        <begin position="20"/>
        <end position="283"/>
    </location>
</feature>
<proteinExistence type="predicted"/>
<evidence type="ECO:0000313" key="3">
    <source>
        <dbReference type="Proteomes" id="UP001153069"/>
    </source>
</evidence>
<dbReference type="PANTHER" id="PTHR23088">
    <property type="entry name" value="NITRILASE-RELATED"/>
    <property type="match status" value="1"/>
</dbReference>
<dbReference type="CDD" id="cd07197">
    <property type="entry name" value="nitrilase"/>
    <property type="match status" value="1"/>
</dbReference>
<dbReference type="Proteomes" id="UP001153069">
    <property type="component" value="Unassembled WGS sequence"/>
</dbReference>
<evidence type="ECO:0000313" key="2">
    <source>
        <dbReference type="EMBL" id="CAB9500032.1"/>
    </source>
</evidence>
<dbReference type="InterPro" id="IPR003010">
    <property type="entry name" value="C-N_Hydrolase"/>
</dbReference>
<dbReference type="SUPFAM" id="SSF56317">
    <property type="entry name" value="Carbon-nitrogen hydrolase"/>
    <property type="match status" value="1"/>
</dbReference>
<dbReference type="PROSITE" id="PS50263">
    <property type="entry name" value="CN_HYDROLASE"/>
    <property type="match status" value="1"/>
</dbReference>
<dbReference type="PANTHER" id="PTHR23088:SF27">
    <property type="entry name" value="DEAMINATED GLUTATHIONE AMIDASE"/>
    <property type="match status" value="1"/>
</dbReference>
<dbReference type="Gene3D" id="3.60.110.10">
    <property type="entry name" value="Carbon-nitrogen hydrolase"/>
    <property type="match status" value="1"/>
</dbReference>
<name>A0A9N8DBX8_9STRA</name>
<protein>
    <submittedName>
        <fullName evidence="2">Deaminated glutathione amidase</fullName>
    </submittedName>
</protein>
<comment type="caution">
    <text evidence="2">The sequence shown here is derived from an EMBL/GenBank/DDBJ whole genome shotgun (WGS) entry which is preliminary data.</text>
</comment>
<sequence length="314" mass="34966">MAASSDSTEQDSSCLIICALQPSLRLDAQPPADAIDAAIAIMEQASKLHASSIDLFVLPELSPIGYSEHTFAHYLPANSEKQQLYLDLDTRMAQAAQDLKAHICYGSVGWHSKNKEDDGSGDNQVDYTIRQIVVDPNGNKVAVYDKIYLCDVGECAETRFFVPSPSEQPVSFQIGNRWNLGMLICFDQRFPTLARTYAAQHNVHVLLQPAAFLRDCTFVTWKSFRETRAIENSVYFVGVNYGGTDYGETTCVPPWVDDSGNEDYQPQSLGRESDTWLVCQIKASVLDQVRTTFPYYRVLKQEASRGDAGGDYSK</sequence>
<dbReference type="Pfam" id="PF00795">
    <property type="entry name" value="CN_hydrolase"/>
    <property type="match status" value="1"/>
</dbReference>